<evidence type="ECO:0000313" key="3">
    <source>
        <dbReference type="EMBL" id="QNR84118.1"/>
    </source>
</evidence>
<evidence type="ECO:0000259" key="2">
    <source>
        <dbReference type="Pfam" id="PF08522"/>
    </source>
</evidence>
<evidence type="ECO:0000313" key="4">
    <source>
        <dbReference type="Proteomes" id="UP000516439"/>
    </source>
</evidence>
<name>A0ABX6TGN4_9SPHI</name>
<reference evidence="3 4" key="1">
    <citation type="submission" date="2020-09" db="EMBL/GenBank/DDBJ databases">
        <title>Pedobacter sp. SW-16 isolated from soil near Yeocheon.</title>
        <authorList>
            <person name="Im H.S."/>
            <person name="Joung Y."/>
            <person name="Lee S.-S."/>
        </authorList>
    </citation>
    <scope>NUCLEOTIDE SEQUENCE [LARGE SCALE GENOMIC DNA]</scope>
    <source>
        <strain evidence="3 4">SW-16</strain>
    </source>
</reference>
<dbReference type="Pfam" id="PF08522">
    <property type="entry name" value="BT_3987-like_N"/>
    <property type="match status" value="1"/>
</dbReference>
<feature type="chain" id="PRO_5047427238" evidence="1">
    <location>
        <begin position="23"/>
        <end position="319"/>
    </location>
</feature>
<accession>A0ABX6TGN4</accession>
<proteinExistence type="predicted"/>
<keyword evidence="4" id="KW-1185">Reference proteome</keyword>
<dbReference type="Gene3D" id="2.60.40.1740">
    <property type="entry name" value="hypothetical protein (bacova_03559)"/>
    <property type="match status" value="1"/>
</dbReference>
<protein>
    <submittedName>
        <fullName evidence="3">DUF1735 domain-containing protein</fullName>
    </submittedName>
</protein>
<organism evidence="3 4">
    <name type="scientific">Pedobacter riviphilus</name>
    <dbReference type="NCBI Taxonomy" id="2766984"/>
    <lineage>
        <taxon>Bacteria</taxon>
        <taxon>Pseudomonadati</taxon>
        <taxon>Bacteroidota</taxon>
        <taxon>Sphingobacteriia</taxon>
        <taxon>Sphingobacteriales</taxon>
        <taxon>Sphingobacteriaceae</taxon>
        <taxon>Pedobacter</taxon>
    </lineage>
</organism>
<sequence length="319" mass="34474">MKKNIFKSIILLLAVTSLTSCLKDDSLVLDPAKGHNVIEFANPAQIAVNGTPSPLYVFSYDAASTPTLPITISYSGPEAVAPQDITVKFTVGSQAKIDEYNTATSNHYVMLKPASYTLSTNEVVIKAGTSKATFNIALKPSTFDFAVSEVLPLTITSASSGIISGNFSTILLNLGAKNKFDGVYTYYALHEAPDRPTFLTGTEFKYPNDVELRTSGAAKNNLYNTYYGDFLIPLFTSTGGTSGFGQTNLLLEFDPATNKVISASNAITAATNGRKMNLDLTANNYFDPATHNVYVTYFMTQPGFSPFKITARLVYKGSR</sequence>
<dbReference type="RefSeq" id="WP_190326983.1">
    <property type="nucleotide sequence ID" value="NZ_CP061171.1"/>
</dbReference>
<feature type="signal peptide" evidence="1">
    <location>
        <begin position="1"/>
        <end position="22"/>
    </location>
</feature>
<dbReference type="Proteomes" id="UP000516439">
    <property type="component" value="Chromosome"/>
</dbReference>
<gene>
    <name evidence="3" type="ORF">H9N25_19745</name>
</gene>
<keyword evidence="1" id="KW-0732">Signal</keyword>
<dbReference type="InterPro" id="IPR013728">
    <property type="entry name" value="BT_3987-like_N"/>
</dbReference>
<dbReference type="PROSITE" id="PS51257">
    <property type="entry name" value="PROKAR_LIPOPROTEIN"/>
    <property type="match status" value="1"/>
</dbReference>
<evidence type="ECO:0000256" key="1">
    <source>
        <dbReference type="SAM" id="SignalP"/>
    </source>
</evidence>
<feature type="domain" description="BT-3987-like N-terminal" evidence="2">
    <location>
        <begin position="60"/>
        <end position="160"/>
    </location>
</feature>
<dbReference type="EMBL" id="CP061171">
    <property type="protein sequence ID" value="QNR84118.1"/>
    <property type="molecule type" value="Genomic_DNA"/>
</dbReference>